<gene>
    <name evidence="2" type="ORF">P7K49_023300</name>
</gene>
<evidence type="ECO:0000256" key="1">
    <source>
        <dbReference type="SAM" id="MobiDB-lite"/>
    </source>
</evidence>
<feature type="region of interest" description="Disordered" evidence="1">
    <location>
        <begin position="22"/>
        <end position="66"/>
    </location>
</feature>
<dbReference type="Proteomes" id="UP001266305">
    <property type="component" value="Unassembled WGS sequence"/>
</dbReference>
<organism evidence="2 3">
    <name type="scientific">Saguinus oedipus</name>
    <name type="common">Cotton-top tamarin</name>
    <name type="synonym">Oedipomidas oedipus</name>
    <dbReference type="NCBI Taxonomy" id="9490"/>
    <lineage>
        <taxon>Eukaryota</taxon>
        <taxon>Metazoa</taxon>
        <taxon>Chordata</taxon>
        <taxon>Craniata</taxon>
        <taxon>Vertebrata</taxon>
        <taxon>Euteleostomi</taxon>
        <taxon>Mammalia</taxon>
        <taxon>Eutheria</taxon>
        <taxon>Euarchontoglires</taxon>
        <taxon>Primates</taxon>
        <taxon>Haplorrhini</taxon>
        <taxon>Platyrrhini</taxon>
        <taxon>Cebidae</taxon>
        <taxon>Callitrichinae</taxon>
        <taxon>Saguinus</taxon>
    </lineage>
</organism>
<sequence>ANCTWILLSNESPLLVVGERVERGHPSLSVPKKPDQKAKEMPNSYCPGQGPPPQPDSPPPGRYKRTAQGASLACPLVLPALPAGSLPYGKLACICCS</sequence>
<evidence type="ECO:0000313" key="3">
    <source>
        <dbReference type="Proteomes" id="UP001266305"/>
    </source>
</evidence>
<name>A0ABQ9ULB9_SAGOE</name>
<protein>
    <submittedName>
        <fullName evidence="2">Uncharacterized protein</fullName>
    </submittedName>
</protein>
<feature type="compositionally biased region" description="Pro residues" evidence="1">
    <location>
        <begin position="49"/>
        <end position="61"/>
    </location>
</feature>
<feature type="non-terminal residue" evidence="2">
    <location>
        <position position="1"/>
    </location>
</feature>
<evidence type="ECO:0000313" key="2">
    <source>
        <dbReference type="EMBL" id="KAK2097849.1"/>
    </source>
</evidence>
<comment type="caution">
    <text evidence="2">The sequence shown here is derived from an EMBL/GenBank/DDBJ whole genome shotgun (WGS) entry which is preliminary data.</text>
</comment>
<reference evidence="2 3" key="1">
    <citation type="submission" date="2023-05" db="EMBL/GenBank/DDBJ databases">
        <title>B98-5 Cell Line De Novo Hybrid Assembly: An Optical Mapping Approach.</title>
        <authorList>
            <person name="Kananen K."/>
            <person name="Auerbach J.A."/>
            <person name="Kautto E."/>
            <person name="Blachly J.S."/>
        </authorList>
    </citation>
    <scope>NUCLEOTIDE SEQUENCE [LARGE SCALE GENOMIC DNA]</scope>
    <source>
        <strain evidence="2">B95-8</strain>
        <tissue evidence="2">Cell line</tissue>
    </source>
</reference>
<keyword evidence="3" id="KW-1185">Reference proteome</keyword>
<proteinExistence type="predicted"/>
<dbReference type="EMBL" id="JASSZA010000011">
    <property type="protein sequence ID" value="KAK2097849.1"/>
    <property type="molecule type" value="Genomic_DNA"/>
</dbReference>
<accession>A0ABQ9ULB9</accession>